<evidence type="ECO:0000259" key="2">
    <source>
        <dbReference type="Pfam" id="PF18740"/>
    </source>
</evidence>
<proteinExistence type="predicted"/>
<feature type="domain" description="EC042-2821-like Restriction Endonuclease-like" evidence="2">
    <location>
        <begin position="244"/>
        <end position="316"/>
    </location>
</feature>
<name>A0A7I7RRG2_9MYCO</name>
<evidence type="ECO:0000313" key="4">
    <source>
        <dbReference type="Proteomes" id="UP000467428"/>
    </source>
</evidence>
<dbReference type="InterPro" id="IPR022104">
    <property type="entry name" value="DUF3644"/>
</dbReference>
<geneLocation type="plasmid" evidence="3">
    <name>pJCM18538</name>
</geneLocation>
<evidence type="ECO:0008006" key="5">
    <source>
        <dbReference type="Google" id="ProtNLM"/>
    </source>
</evidence>
<evidence type="ECO:0000313" key="3">
    <source>
        <dbReference type="EMBL" id="BBY46589.1"/>
    </source>
</evidence>
<feature type="domain" description="DUF3644" evidence="1">
    <location>
        <begin position="11"/>
        <end position="192"/>
    </location>
</feature>
<reference evidence="3 4" key="1">
    <citation type="journal article" date="2019" name="Emerg. Microbes Infect.">
        <title>Comprehensive subspecies identification of 175 nontuberculous mycobacteria species based on 7547 genomic profiles.</title>
        <authorList>
            <person name="Matsumoto Y."/>
            <person name="Kinjo T."/>
            <person name="Motooka D."/>
            <person name="Nabeya D."/>
            <person name="Jung N."/>
            <person name="Uechi K."/>
            <person name="Horii T."/>
            <person name="Iida T."/>
            <person name="Fujita J."/>
            <person name="Nakamura S."/>
        </authorList>
    </citation>
    <scope>NUCLEOTIDE SEQUENCE [LARGE SCALE GENOMIC DNA]</scope>
    <source>
        <strain evidence="3 4">JCM 18538</strain>
        <plasmid evidence="3">pJCM18538</plasmid>
    </source>
</reference>
<dbReference type="KEGG" id="marz:MARA_00190"/>
<dbReference type="Proteomes" id="UP000467428">
    <property type="component" value="Plasmid pJCM18538"/>
</dbReference>
<accession>A0A7I7RRG2</accession>
<sequence length="332" mass="37293">MAAPYVSIRRLADNSMAAMLAAVELYNKPQITYRDELAVMLVVNAWELALKAALRRNRSSIYYPKKPDEKYRTIGLDDALNRVGHYGLWPQGIDGTGVTANVKALSEYRNRAIHLYNARGLGAVIHPFLQQNVLNYRDFMLATFKKDLANSMTWQLLPLGATAPADAVSFMRVDTSSTMVREVQEFISELRSMMDAVETAGGDVARIATIYDINLRSVKKMTSADLVVAVSPDATGQVVVKKTDPNVTHPFSLKELLDRVNAKRKGRTLTTYDHQVLSWKEDLRSKETYAWKHSKGVSYAWSPAAVTHLVSLTDEDYDRVRAEYRAAQQTTK</sequence>
<protein>
    <recommendedName>
        <fullName evidence="5">DUF3644 domain-containing protein</fullName>
    </recommendedName>
</protein>
<evidence type="ECO:0000259" key="1">
    <source>
        <dbReference type="Pfam" id="PF12358"/>
    </source>
</evidence>
<dbReference type="Pfam" id="PF18740">
    <property type="entry name" value="EC042_2821"/>
    <property type="match status" value="1"/>
</dbReference>
<dbReference type="AlphaFoldDB" id="A0A7I7RRG2"/>
<dbReference type="EMBL" id="AP022592">
    <property type="protein sequence ID" value="BBY46589.1"/>
    <property type="molecule type" value="Genomic_DNA"/>
</dbReference>
<keyword evidence="4" id="KW-1185">Reference proteome</keyword>
<keyword evidence="3" id="KW-0614">Plasmid</keyword>
<organism evidence="3 4">
    <name type="scientific">Mycolicibacterium arabiense</name>
    <dbReference type="NCBI Taxonomy" id="1286181"/>
    <lineage>
        <taxon>Bacteria</taxon>
        <taxon>Bacillati</taxon>
        <taxon>Actinomycetota</taxon>
        <taxon>Actinomycetes</taxon>
        <taxon>Mycobacteriales</taxon>
        <taxon>Mycobacteriaceae</taxon>
        <taxon>Mycolicibacterium</taxon>
    </lineage>
</organism>
<dbReference type="InterPro" id="IPR049530">
    <property type="entry name" value="EC042_2821"/>
</dbReference>
<dbReference type="RefSeq" id="WP_163916047.1">
    <property type="nucleotide sequence ID" value="NZ_AP022592.1"/>
</dbReference>
<dbReference type="Pfam" id="PF12358">
    <property type="entry name" value="DUF3644"/>
    <property type="match status" value="1"/>
</dbReference>
<gene>
    <name evidence="3" type="ORF">MARA_00190</name>
</gene>